<dbReference type="EMBL" id="AP027271">
    <property type="protein sequence ID" value="BDX02837.1"/>
    <property type="molecule type" value="Genomic_DNA"/>
</dbReference>
<organism evidence="2 3">
    <name type="scientific">Marinomonas pontica</name>
    <dbReference type="NCBI Taxonomy" id="264739"/>
    <lineage>
        <taxon>Bacteria</taxon>
        <taxon>Pseudomonadati</taxon>
        <taxon>Pseudomonadota</taxon>
        <taxon>Gammaproteobacteria</taxon>
        <taxon>Oceanospirillales</taxon>
        <taxon>Oceanospirillaceae</taxon>
        <taxon>Marinomonas</taxon>
    </lineage>
</organism>
<gene>
    <name evidence="2" type="ORF">MACH16_15850</name>
</gene>
<keyword evidence="3" id="KW-1185">Reference proteome</keyword>
<evidence type="ECO:0000313" key="3">
    <source>
        <dbReference type="Proteomes" id="UP001307608"/>
    </source>
</evidence>
<evidence type="ECO:0000256" key="1">
    <source>
        <dbReference type="SAM" id="SignalP"/>
    </source>
</evidence>
<dbReference type="RefSeq" id="WP_338266875.1">
    <property type="nucleotide sequence ID" value="NZ_AP027271.1"/>
</dbReference>
<name>A0ABN6WLT6_9GAMM</name>
<protein>
    <submittedName>
        <fullName evidence="2">Uncharacterized protein</fullName>
    </submittedName>
</protein>
<sequence>MKKINLMTGVIILFYFSSSVAQPSYKIPPSISSSASVPVISDQRMQACVEIYNHAEWLASEIKSEKIDIYSQESVDSYNALITKHSNLIDNFNRECAGKQSRSACEAAQKLNRENGLPESSC</sequence>
<proteinExistence type="predicted"/>
<evidence type="ECO:0000313" key="2">
    <source>
        <dbReference type="EMBL" id="BDX02837.1"/>
    </source>
</evidence>
<feature type="chain" id="PRO_5045744875" evidence="1">
    <location>
        <begin position="22"/>
        <end position="122"/>
    </location>
</feature>
<accession>A0ABN6WLT6</accession>
<reference evidence="2 3" key="1">
    <citation type="submission" date="2023-01" db="EMBL/GenBank/DDBJ databases">
        <title>Complete genome sequence of Marinomonas pontica strain 200518_36.</title>
        <authorList>
            <person name="Ueki S."/>
            <person name="Gajardo G."/>
            <person name="Maruyama F."/>
        </authorList>
    </citation>
    <scope>NUCLEOTIDE SEQUENCE [LARGE SCALE GENOMIC DNA]</scope>
    <source>
        <strain evidence="2 3">200518_36</strain>
    </source>
</reference>
<feature type="signal peptide" evidence="1">
    <location>
        <begin position="1"/>
        <end position="21"/>
    </location>
</feature>
<dbReference type="Proteomes" id="UP001307608">
    <property type="component" value="Chromosome"/>
</dbReference>
<keyword evidence="1" id="KW-0732">Signal</keyword>